<protein>
    <submittedName>
        <fullName evidence="1">Uncharacterized protein</fullName>
    </submittedName>
</protein>
<name>A0ABS4RTR0_PAEXY</name>
<comment type="caution">
    <text evidence="1">The sequence shown here is derived from an EMBL/GenBank/DDBJ whole genome shotgun (WGS) entry which is preliminary data.</text>
</comment>
<sequence length="73" mass="8696">MEYERRETSDDRTLGGLFFLFADEVRDLYFQSALQQLMISRHVSSENEKEQIGCFLSTTRMDLRFTQLYQGFV</sequence>
<dbReference type="EMBL" id="JAGIKV010000007">
    <property type="protein sequence ID" value="MBP2245846.1"/>
    <property type="molecule type" value="Genomic_DNA"/>
</dbReference>
<evidence type="ECO:0000313" key="1">
    <source>
        <dbReference type="EMBL" id="MBP2245846.1"/>
    </source>
</evidence>
<keyword evidence="2" id="KW-1185">Reference proteome</keyword>
<accession>A0ABS4RTR0</accession>
<reference evidence="1 2" key="1">
    <citation type="submission" date="2021-03" db="EMBL/GenBank/DDBJ databases">
        <title>Genomic Encyclopedia of Type Strains, Phase IV (KMG-IV): sequencing the most valuable type-strain genomes for metagenomic binning, comparative biology and taxonomic classification.</title>
        <authorList>
            <person name="Goeker M."/>
        </authorList>
    </citation>
    <scope>NUCLEOTIDE SEQUENCE [LARGE SCALE GENOMIC DNA]</scope>
    <source>
        <strain evidence="1 2">DSM 21292</strain>
    </source>
</reference>
<dbReference type="Proteomes" id="UP000810207">
    <property type="component" value="Unassembled WGS sequence"/>
</dbReference>
<organism evidence="1 2">
    <name type="scientific">Paenibacillus xylanexedens</name>
    <dbReference type="NCBI Taxonomy" id="528191"/>
    <lineage>
        <taxon>Bacteria</taxon>
        <taxon>Bacillati</taxon>
        <taxon>Bacillota</taxon>
        <taxon>Bacilli</taxon>
        <taxon>Bacillales</taxon>
        <taxon>Paenibacillaceae</taxon>
        <taxon>Paenibacillus</taxon>
    </lineage>
</organism>
<proteinExistence type="predicted"/>
<gene>
    <name evidence="1" type="ORF">J2Z28_002464</name>
</gene>
<evidence type="ECO:0000313" key="2">
    <source>
        <dbReference type="Proteomes" id="UP000810207"/>
    </source>
</evidence>